<sequence length="379" mass="36394">MVVAAGDIVHAPAPGRSVIVTNPDRSTTHTEVRDTGEVFIRGLPSTSDSGDRVTCYDSATGQLVNCADGVVAGPTGPAGPTGAVGPSGPTGAAGEAGATGPQGLQGPVGPQGAQGPTGPIGPTGPTGDAGDAGTDGRTVLSGTASPTGGDGADGDFYVDTDDNLLYGPKTAGVWDAGVSLVGPTGPTGEAGPTGPTGEAGPTGAQGEAGPTGPTGPQGAQGVAGTDGTDGAIGPTGPTGPQGDPGDGVTVYSADASAEVVQSSTSYGSLAGGPVVSDVPVSSSGSVLVTLTAAIRTGNSGNASFNDACFMKLTINDVAFGSGDSYSVSGLLVGAWQYGSATYRISGLTEAATDFSVLYRSSSSGGDCRFVNRSLIVIPE</sequence>
<dbReference type="PANTHER" id="PTHR24023">
    <property type="entry name" value="COLLAGEN ALPHA"/>
    <property type="match status" value="1"/>
</dbReference>
<dbReference type="GO" id="GO:0031012">
    <property type="term" value="C:extracellular matrix"/>
    <property type="evidence" value="ECO:0007669"/>
    <property type="project" value="TreeGrafter"/>
</dbReference>
<dbReference type="GO" id="GO:0005615">
    <property type="term" value="C:extracellular space"/>
    <property type="evidence" value="ECO:0007669"/>
    <property type="project" value="TreeGrafter"/>
</dbReference>
<dbReference type="Pfam" id="PF01391">
    <property type="entry name" value="Collagen"/>
    <property type="match status" value="2"/>
</dbReference>
<evidence type="ECO:0000313" key="2">
    <source>
        <dbReference type="EMBL" id="AUN96435.1"/>
    </source>
</evidence>
<dbReference type="AlphaFoldDB" id="A0A2I6SB26"/>
<feature type="region of interest" description="Disordered" evidence="1">
    <location>
        <begin position="77"/>
        <end position="155"/>
    </location>
</feature>
<dbReference type="EMBL" id="CP025682">
    <property type="protein sequence ID" value="AUN96435.1"/>
    <property type="molecule type" value="Genomic_DNA"/>
</dbReference>
<accession>A0A2I6SB26</accession>
<keyword evidence="3" id="KW-1185">Reference proteome</keyword>
<gene>
    <name evidence="2" type="ORF">C0099_10540</name>
</gene>
<reference evidence="2 3" key="1">
    <citation type="submission" date="2018-01" db="EMBL/GenBank/DDBJ databases">
        <authorList>
            <person name="Fu G.-Y."/>
        </authorList>
    </citation>
    <scope>NUCLEOTIDE SEQUENCE [LARGE SCALE GENOMIC DNA]</scope>
    <source>
        <strain evidence="2 3">SY39</strain>
    </source>
</reference>
<dbReference type="KEGG" id="atw:C0099_10540"/>
<feature type="compositionally biased region" description="Low complexity" evidence="1">
    <location>
        <begin position="77"/>
        <end position="117"/>
    </location>
</feature>
<proteinExistence type="predicted"/>
<dbReference type="PANTHER" id="PTHR24023:SF1095">
    <property type="entry name" value="EGF-LIKE DOMAIN-CONTAINING PROTEIN"/>
    <property type="match status" value="1"/>
</dbReference>
<dbReference type="Proteomes" id="UP000242205">
    <property type="component" value="Chromosome"/>
</dbReference>
<dbReference type="InterPro" id="IPR008160">
    <property type="entry name" value="Collagen"/>
</dbReference>
<feature type="compositionally biased region" description="Low complexity" evidence="1">
    <location>
        <begin position="182"/>
        <end position="249"/>
    </location>
</feature>
<evidence type="ECO:0008006" key="4">
    <source>
        <dbReference type="Google" id="ProtNLM"/>
    </source>
</evidence>
<dbReference type="GO" id="GO:0030198">
    <property type="term" value="P:extracellular matrix organization"/>
    <property type="evidence" value="ECO:0007669"/>
    <property type="project" value="TreeGrafter"/>
</dbReference>
<evidence type="ECO:0000256" key="1">
    <source>
        <dbReference type="SAM" id="MobiDB-lite"/>
    </source>
</evidence>
<feature type="region of interest" description="Disordered" evidence="1">
    <location>
        <begin position="178"/>
        <end position="249"/>
    </location>
</feature>
<evidence type="ECO:0000313" key="3">
    <source>
        <dbReference type="Proteomes" id="UP000242205"/>
    </source>
</evidence>
<protein>
    <recommendedName>
        <fullName evidence="4">Collagen-like protein</fullName>
    </recommendedName>
</protein>
<dbReference type="GO" id="GO:0030020">
    <property type="term" value="F:extracellular matrix structural constituent conferring tensile strength"/>
    <property type="evidence" value="ECO:0007669"/>
    <property type="project" value="TreeGrafter"/>
</dbReference>
<name>A0A2I6SB26_9RHOO</name>
<organism evidence="2 3">
    <name type="scientific">Pseudazoarcus pumilus</name>
    <dbReference type="NCBI Taxonomy" id="2067960"/>
    <lineage>
        <taxon>Bacteria</taxon>
        <taxon>Pseudomonadati</taxon>
        <taxon>Pseudomonadota</taxon>
        <taxon>Betaproteobacteria</taxon>
        <taxon>Rhodocyclales</taxon>
        <taxon>Zoogloeaceae</taxon>
        <taxon>Pseudazoarcus</taxon>
    </lineage>
</organism>
<feature type="compositionally biased region" description="Low complexity" evidence="1">
    <location>
        <begin position="123"/>
        <end position="136"/>
    </location>
</feature>
<dbReference type="InterPro" id="IPR050149">
    <property type="entry name" value="Collagen_superfamily"/>
</dbReference>